<dbReference type="InterPro" id="IPR013815">
    <property type="entry name" value="ATP_grasp_subdomain_1"/>
</dbReference>
<dbReference type="Pfam" id="PF08443">
    <property type="entry name" value="RimK"/>
    <property type="match status" value="1"/>
</dbReference>
<feature type="domain" description="ATP-grasp" evidence="2">
    <location>
        <begin position="74"/>
        <end position="269"/>
    </location>
</feature>
<dbReference type="AlphaFoldDB" id="A0A101HLH8"/>
<evidence type="ECO:0000313" key="4">
    <source>
        <dbReference type="Proteomes" id="UP000054092"/>
    </source>
</evidence>
<dbReference type="EMBL" id="LGGP01000314">
    <property type="protein sequence ID" value="KUK78991.1"/>
    <property type="molecule type" value="Genomic_DNA"/>
</dbReference>
<organism evidence="3 4">
    <name type="scientific">Mesotoga prima</name>
    <dbReference type="NCBI Taxonomy" id="1184387"/>
    <lineage>
        <taxon>Bacteria</taxon>
        <taxon>Thermotogati</taxon>
        <taxon>Thermotogota</taxon>
        <taxon>Thermotogae</taxon>
        <taxon>Kosmotogales</taxon>
        <taxon>Kosmotogaceae</taxon>
        <taxon>Mesotoga</taxon>
    </lineage>
</organism>
<dbReference type="InterPro" id="IPR013651">
    <property type="entry name" value="ATP-grasp_RimK-type"/>
</dbReference>
<sequence>MENNGFDFQIYEHHRSDWLEAAKNYDLIIWSPNSGPAELDEMRRKIYILEKKLGKKCFPDYETLLICDDKVMSTYFLKMNGLPVADTFISNDYYEVERKKTKLTYPLVSKRFHGASSREVDLIKNPGQLSRFSRRVFSFYGMKASNAYFRQKNYVYLQRLVDGDGLDVRVNVAGNVVTGYFRKPKRNDFRASGSGIVIKEDLPLQAIEIALKTYGLIGKAMLGVDMMRDREGKYWIIEISPFIGVITPIQLKVNDVAGSYFLSEDGVLDFRAENYWPQELALRVFFEQTYLSSVEEWKKKHIDPALRRGSLTKRIGNS</sequence>
<dbReference type="PANTHER" id="PTHR21621">
    <property type="entry name" value="RIBOSOMAL PROTEIN S6 MODIFICATION PROTEIN"/>
    <property type="match status" value="1"/>
</dbReference>
<protein>
    <submittedName>
        <fullName evidence="3">RimK-like protein</fullName>
    </submittedName>
</protein>
<proteinExistence type="predicted"/>
<evidence type="ECO:0000259" key="2">
    <source>
        <dbReference type="PROSITE" id="PS50975"/>
    </source>
</evidence>
<dbReference type="Gene3D" id="3.30.470.20">
    <property type="entry name" value="ATP-grasp fold, B domain"/>
    <property type="match status" value="1"/>
</dbReference>
<accession>A0A101HLH8</accession>
<dbReference type="GO" id="GO:0016879">
    <property type="term" value="F:ligase activity, forming carbon-nitrogen bonds"/>
    <property type="evidence" value="ECO:0007669"/>
    <property type="project" value="TreeGrafter"/>
</dbReference>
<evidence type="ECO:0000313" key="3">
    <source>
        <dbReference type="EMBL" id="KUK78991.1"/>
    </source>
</evidence>
<keyword evidence="1" id="KW-0547">Nucleotide-binding</keyword>
<dbReference type="GO" id="GO:0005524">
    <property type="term" value="F:ATP binding"/>
    <property type="evidence" value="ECO:0007669"/>
    <property type="project" value="UniProtKB-UniRule"/>
</dbReference>
<comment type="caution">
    <text evidence="3">The sequence shown here is derived from an EMBL/GenBank/DDBJ whole genome shotgun (WGS) entry which is preliminary data.</text>
</comment>
<dbReference type="PANTHER" id="PTHR21621:SF0">
    <property type="entry name" value="BETA-CITRYLGLUTAMATE SYNTHASE B-RELATED"/>
    <property type="match status" value="1"/>
</dbReference>
<name>A0A101HLH8_9BACT</name>
<dbReference type="SUPFAM" id="SSF56059">
    <property type="entry name" value="Glutathione synthetase ATP-binding domain-like"/>
    <property type="match status" value="1"/>
</dbReference>
<dbReference type="GO" id="GO:0005737">
    <property type="term" value="C:cytoplasm"/>
    <property type="evidence" value="ECO:0007669"/>
    <property type="project" value="TreeGrafter"/>
</dbReference>
<dbReference type="InterPro" id="IPR011761">
    <property type="entry name" value="ATP-grasp"/>
</dbReference>
<dbReference type="GO" id="GO:0046872">
    <property type="term" value="F:metal ion binding"/>
    <property type="evidence" value="ECO:0007669"/>
    <property type="project" value="InterPro"/>
</dbReference>
<dbReference type="PROSITE" id="PS50975">
    <property type="entry name" value="ATP_GRASP"/>
    <property type="match status" value="1"/>
</dbReference>
<gene>
    <name evidence="3" type="ORF">XD94_1542</name>
</gene>
<keyword evidence="1" id="KW-0067">ATP-binding</keyword>
<dbReference type="Proteomes" id="UP000054092">
    <property type="component" value="Unassembled WGS sequence"/>
</dbReference>
<dbReference type="PATRIC" id="fig|1184387.3.peg.2029"/>
<dbReference type="Gene3D" id="3.30.1490.20">
    <property type="entry name" value="ATP-grasp fold, A domain"/>
    <property type="match status" value="1"/>
</dbReference>
<reference evidence="4" key="1">
    <citation type="journal article" date="2015" name="MBio">
        <title>Genome-Resolved Metagenomic Analysis Reveals Roles for Candidate Phyla and Other Microbial Community Members in Biogeochemical Transformations in Oil Reservoirs.</title>
        <authorList>
            <person name="Hu P."/>
            <person name="Tom L."/>
            <person name="Singh A."/>
            <person name="Thomas B.C."/>
            <person name="Baker B.J."/>
            <person name="Piceno Y.M."/>
            <person name="Andersen G.L."/>
            <person name="Banfield J.F."/>
        </authorList>
    </citation>
    <scope>NUCLEOTIDE SEQUENCE [LARGE SCALE GENOMIC DNA]</scope>
</reference>
<evidence type="ECO:0000256" key="1">
    <source>
        <dbReference type="PROSITE-ProRule" id="PRU00409"/>
    </source>
</evidence>